<feature type="region of interest" description="Disordered" evidence="1">
    <location>
        <begin position="349"/>
        <end position="428"/>
    </location>
</feature>
<feature type="compositionally biased region" description="Low complexity" evidence="1">
    <location>
        <begin position="365"/>
        <end position="383"/>
    </location>
</feature>
<feature type="compositionally biased region" description="Basic residues" evidence="1">
    <location>
        <begin position="354"/>
        <end position="363"/>
    </location>
</feature>
<dbReference type="Proteomes" id="UP000799438">
    <property type="component" value="Unassembled WGS sequence"/>
</dbReference>
<feature type="compositionally biased region" description="Basic and acidic residues" evidence="1">
    <location>
        <begin position="605"/>
        <end position="614"/>
    </location>
</feature>
<feature type="compositionally biased region" description="Basic and acidic residues" evidence="1">
    <location>
        <begin position="221"/>
        <end position="248"/>
    </location>
</feature>
<proteinExistence type="predicted"/>
<name>A0A6A6BIR1_9PEZI</name>
<feature type="compositionally biased region" description="Low complexity" evidence="1">
    <location>
        <begin position="1094"/>
        <end position="1104"/>
    </location>
</feature>
<feature type="region of interest" description="Disordered" evidence="1">
    <location>
        <begin position="993"/>
        <end position="1157"/>
    </location>
</feature>
<dbReference type="EMBL" id="ML995480">
    <property type="protein sequence ID" value="KAF2144032.1"/>
    <property type="molecule type" value="Genomic_DNA"/>
</dbReference>
<evidence type="ECO:0000256" key="1">
    <source>
        <dbReference type="SAM" id="MobiDB-lite"/>
    </source>
</evidence>
<feature type="compositionally biased region" description="Basic and acidic residues" evidence="1">
    <location>
        <begin position="397"/>
        <end position="408"/>
    </location>
</feature>
<feature type="compositionally biased region" description="Polar residues" evidence="1">
    <location>
        <begin position="112"/>
        <end position="123"/>
    </location>
</feature>
<protein>
    <submittedName>
        <fullName evidence="2">Uncharacterized protein</fullName>
    </submittedName>
</protein>
<keyword evidence="3" id="KW-1185">Reference proteome</keyword>
<organism evidence="2 3">
    <name type="scientific">Aplosporella prunicola CBS 121167</name>
    <dbReference type="NCBI Taxonomy" id="1176127"/>
    <lineage>
        <taxon>Eukaryota</taxon>
        <taxon>Fungi</taxon>
        <taxon>Dikarya</taxon>
        <taxon>Ascomycota</taxon>
        <taxon>Pezizomycotina</taxon>
        <taxon>Dothideomycetes</taxon>
        <taxon>Dothideomycetes incertae sedis</taxon>
        <taxon>Botryosphaeriales</taxon>
        <taxon>Aplosporellaceae</taxon>
        <taxon>Aplosporella</taxon>
    </lineage>
</organism>
<feature type="compositionally biased region" description="Low complexity" evidence="1">
    <location>
        <begin position="1130"/>
        <end position="1152"/>
    </location>
</feature>
<feature type="compositionally biased region" description="Basic and acidic residues" evidence="1">
    <location>
        <begin position="655"/>
        <end position="672"/>
    </location>
</feature>
<feature type="region of interest" description="Disordered" evidence="1">
    <location>
        <begin position="762"/>
        <end position="864"/>
    </location>
</feature>
<dbReference type="RefSeq" id="XP_033399744.1">
    <property type="nucleotide sequence ID" value="XM_033535540.1"/>
</dbReference>
<accession>A0A6A6BIR1</accession>
<feature type="compositionally biased region" description="Polar residues" evidence="1">
    <location>
        <begin position="143"/>
        <end position="164"/>
    </location>
</feature>
<feature type="region of interest" description="Disordered" evidence="1">
    <location>
        <begin position="47"/>
        <end position="281"/>
    </location>
</feature>
<feature type="compositionally biased region" description="Low complexity" evidence="1">
    <location>
        <begin position="1040"/>
        <end position="1061"/>
    </location>
</feature>
<dbReference type="AlphaFoldDB" id="A0A6A6BIR1"/>
<feature type="compositionally biased region" description="Basic and acidic residues" evidence="1">
    <location>
        <begin position="629"/>
        <end position="646"/>
    </location>
</feature>
<feature type="region of interest" description="Disordered" evidence="1">
    <location>
        <begin position="879"/>
        <end position="955"/>
    </location>
</feature>
<feature type="compositionally biased region" description="Polar residues" evidence="1">
    <location>
        <begin position="938"/>
        <end position="952"/>
    </location>
</feature>
<sequence>MPSAQPKNPYTFLERSFNDAPVFKAPRNPSYRRDEIHDFFPALAPLRPGSYAYDDASTETSDEDSTFLVSPPVINGHIFGLPPTPPSALQDRDRRPRSSTQEHAGVVPSLLSRKSSIKTPLSQRSPPTPDPSPPRTAEHLTMPSAQLQLNPSSRSDSFTTAKSFQESEEENGQPRFSYSDASAPLSRPPAGPAVQMKDKKLLDMEGDDDDMTPTERNPSGRPDRAATHRDGSRDARRDSRDWEPDHGWDSNLSRNATVRRGRAPKTPSGQTSPDGGASPLSVMKRGAILRERSENSKRVPTDPALEKFANDIGWPNEVNRALHKHLLDTESRRFSIASNTSTVVEAVVVSTPPQHKRTLRHAGKNLALRSSSESRSNRNSQSLEDGPSHRLVHKRSRIPDKRNRDSIGSDHAPNVSATSSPVSTRKRQNSVPVLVIPAPEGLKPALAPRNHVRFQLLTDQIQSQLRTSATPDEDLGYFDVPKRAPRKKSADKSSSPSKSKRREQPPPTSDETKRRSFTAPSGVTGGSDRITLEYSPKGPKRESFRRSAANKPGVRSKESLLSTPDERETSKPLPPVPTDDVPAQPTKSDPASEERPRTSPQTQSEQDKLTKRAEQVPQERPVSSPQERTSPEERPHRMDQDPHQSRPADSSKAQRSPDRTSERTEEIVRPGIDRALSNRSRRRSLDSTGFSPLYTGRTSFDRSTIRTDDHSMVRHHWTQTPFSQMSDTGDPLEVSEATAVSIYPHNNHSLLVVQQVARAGTVSHRRAASSPESALPPKQPQDRPATPPILTIGPPAPPEHVIANIPTVTSPLKNPRKPPEPPAFKIIPPTPAEEIERELAGPSAPQKHENRGPPPTRRQNLVQRARRYSDTIIQPILRNTSIRRNINPPNPDPQRVPSVSSEKQKADENNLHPFWKPRGFWDDFSGSDSEDDLAVSGAPTSGTRSGNTSNIDEQYRDLERAKAVERQRRKIGALGRRITTGFKGSGGFLIGNSLGVERHGTNNRRHHVDAPSGSTSSKAAPAPRMRGGGVGGVRRRPSKGSLRSGASAGSATATSLASASGSGAGAASGAGRRSPPFASPAQARARKNRRRELGGNFSSSSLLGEGAGAGAGSMASSTRLRSPPEGAKGGAVVASSSSPSSVAPGAATAAARARGREVRIPRLLGKGGKGWSVEYVGLSGLRDKFAERKAEKRRQELRGMIGSRFYWEGEAGRVA</sequence>
<feature type="compositionally biased region" description="Acidic residues" evidence="1">
    <location>
        <begin position="56"/>
        <end position="65"/>
    </location>
</feature>
<dbReference type="OrthoDB" id="3870679at2759"/>
<feature type="region of interest" description="Disordered" evidence="1">
    <location>
        <begin position="467"/>
        <end position="698"/>
    </location>
</feature>
<dbReference type="GeneID" id="54293034"/>
<evidence type="ECO:0000313" key="2">
    <source>
        <dbReference type="EMBL" id="KAF2144032.1"/>
    </source>
</evidence>
<reference evidence="2" key="1">
    <citation type="journal article" date="2020" name="Stud. Mycol.">
        <title>101 Dothideomycetes genomes: a test case for predicting lifestyles and emergence of pathogens.</title>
        <authorList>
            <person name="Haridas S."/>
            <person name="Albert R."/>
            <person name="Binder M."/>
            <person name="Bloem J."/>
            <person name="Labutti K."/>
            <person name="Salamov A."/>
            <person name="Andreopoulos B."/>
            <person name="Baker S."/>
            <person name="Barry K."/>
            <person name="Bills G."/>
            <person name="Bluhm B."/>
            <person name="Cannon C."/>
            <person name="Castanera R."/>
            <person name="Culley D."/>
            <person name="Daum C."/>
            <person name="Ezra D."/>
            <person name="Gonzalez J."/>
            <person name="Henrissat B."/>
            <person name="Kuo A."/>
            <person name="Liang C."/>
            <person name="Lipzen A."/>
            <person name="Lutzoni F."/>
            <person name="Magnuson J."/>
            <person name="Mondo S."/>
            <person name="Nolan M."/>
            <person name="Ohm R."/>
            <person name="Pangilinan J."/>
            <person name="Park H.-J."/>
            <person name="Ramirez L."/>
            <person name="Alfaro M."/>
            <person name="Sun H."/>
            <person name="Tritt A."/>
            <person name="Yoshinaga Y."/>
            <person name="Zwiers L.-H."/>
            <person name="Turgeon B."/>
            <person name="Goodwin S."/>
            <person name="Spatafora J."/>
            <person name="Crous P."/>
            <person name="Grigoriev I."/>
        </authorList>
    </citation>
    <scope>NUCLEOTIDE SEQUENCE</scope>
    <source>
        <strain evidence="2">CBS 121167</strain>
    </source>
</reference>
<evidence type="ECO:0000313" key="3">
    <source>
        <dbReference type="Proteomes" id="UP000799438"/>
    </source>
</evidence>
<gene>
    <name evidence="2" type="ORF">K452DRAFT_151697</name>
</gene>